<accession>A0A2N3KRZ4</accession>
<dbReference type="AlphaFoldDB" id="A0A2N3KRZ4"/>
<comment type="caution">
    <text evidence="1">The sequence shown here is derived from an EMBL/GenBank/DDBJ whole genome shotgun (WGS) entry which is preliminary data.</text>
</comment>
<evidence type="ECO:0000313" key="1">
    <source>
        <dbReference type="EMBL" id="PKR53315.1"/>
    </source>
</evidence>
<name>A0A2N3KRZ4_9PROT</name>
<evidence type="ECO:0000313" key="2">
    <source>
        <dbReference type="Proteomes" id="UP000233597"/>
    </source>
</evidence>
<dbReference type="EMBL" id="NWTK01000009">
    <property type="protein sequence ID" value="PKR53315.1"/>
    <property type="molecule type" value="Genomic_DNA"/>
</dbReference>
<organism evidence="1 2">
    <name type="scientific">Thalassospira marina</name>
    <dbReference type="NCBI Taxonomy" id="2048283"/>
    <lineage>
        <taxon>Bacteria</taxon>
        <taxon>Pseudomonadati</taxon>
        <taxon>Pseudomonadota</taxon>
        <taxon>Alphaproteobacteria</taxon>
        <taxon>Rhodospirillales</taxon>
        <taxon>Thalassospiraceae</taxon>
        <taxon>Thalassospira</taxon>
    </lineage>
</organism>
<reference evidence="1 2" key="1">
    <citation type="submission" date="2017-09" db="EMBL/GenBank/DDBJ databases">
        <title>Biodiversity and function of Thalassospira species in the particle-attached aromatic-hydrocarbon-degrading consortia from the surface seawater of the South China Sea.</title>
        <authorList>
            <person name="Dong C."/>
            <person name="Liu R."/>
            <person name="Shao Z."/>
        </authorList>
    </citation>
    <scope>NUCLEOTIDE SEQUENCE [LARGE SCALE GENOMIC DNA]</scope>
    <source>
        <strain evidence="1 2">CSC1P2</strain>
    </source>
</reference>
<gene>
    <name evidence="1" type="ORF">COO20_14540</name>
</gene>
<dbReference type="Proteomes" id="UP000233597">
    <property type="component" value="Unassembled WGS sequence"/>
</dbReference>
<sequence>MDPAMKDNGPIPPLLRQINDALTHVSLGAQTQAGRTDEGGRQDLADILTLFRSVVMLWGAQNAVLSGDAPLAREWMKARLDAISHELDAILARLETLGIGRHSPDIDVAVSALDSGDTSEVDENFELIDFVNHVKGQRGI</sequence>
<proteinExistence type="predicted"/>
<protein>
    <submittedName>
        <fullName evidence="1">Uncharacterized protein</fullName>
    </submittedName>
</protein>